<keyword evidence="5 8" id="KW-0663">Pyridoxal phosphate</keyword>
<dbReference type="InterPro" id="IPR015424">
    <property type="entry name" value="PyrdxlP-dep_Trfase"/>
</dbReference>
<comment type="caution">
    <text evidence="9">The sequence shown here is derived from an EMBL/GenBank/DDBJ whole genome shotgun (WGS) entry which is preliminary data.</text>
</comment>
<protein>
    <recommendedName>
        <fullName evidence="8">Glutamate-1-semialdehyde 2,1-aminomutase</fullName>
        <shortName evidence="8">GSA</shortName>
        <ecNumber evidence="8">5.4.3.8</ecNumber>
    </recommendedName>
    <alternativeName>
        <fullName evidence="8">Glutamate-1-semialdehyde aminotransferase</fullName>
        <shortName evidence="8">GSA-AT</shortName>
    </alternativeName>
</protein>
<dbReference type="AlphaFoldDB" id="A0A832AAU8"/>
<dbReference type="PANTHER" id="PTHR43713:SF3">
    <property type="entry name" value="GLUTAMATE-1-SEMIALDEHYDE 2,1-AMINOMUTASE 1, CHLOROPLASTIC-RELATED"/>
    <property type="match status" value="1"/>
</dbReference>
<keyword evidence="8" id="KW-0963">Cytoplasm</keyword>
<evidence type="ECO:0000256" key="6">
    <source>
        <dbReference type="ARBA" id="ARBA00023235"/>
    </source>
</evidence>
<gene>
    <name evidence="8 9" type="primary">hemL</name>
    <name evidence="9" type="ORF">ENT99_04665</name>
</gene>
<name>A0A832AAU8_9CREN</name>
<feature type="modified residue" description="N6-(pyridoxal phosphate)lysine" evidence="8">
    <location>
        <position position="266"/>
    </location>
</feature>
<dbReference type="InterPro" id="IPR004639">
    <property type="entry name" value="4pyrrol_synth_GluAld_NH2Trfase"/>
</dbReference>
<comment type="cofactor">
    <cofactor evidence="2 8">
        <name>pyridoxal 5'-phosphate</name>
        <dbReference type="ChEBI" id="CHEBI:597326"/>
    </cofactor>
</comment>
<dbReference type="GO" id="GO:0005737">
    <property type="term" value="C:cytoplasm"/>
    <property type="evidence" value="ECO:0007669"/>
    <property type="project" value="UniProtKB-SubCell"/>
</dbReference>
<dbReference type="InterPro" id="IPR005814">
    <property type="entry name" value="Aminotrans_3"/>
</dbReference>
<keyword evidence="6 8" id="KW-0413">Isomerase</keyword>
<evidence type="ECO:0000256" key="7">
    <source>
        <dbReference type="ARBA" id="ARBA00023244"/>
    </source>
</evidence>
<dbReference type="Gene3D" id="3.90.1150.10">
    <property type="entry name" value="Aspartate Aminotransferase, domain 1"/>
    <property type="match status" value="1"/>
</dbReference>
<dbReference type="GO" id="GO:0006782">
    <property type="term" value="P:protoporphyrinogen IX biosynthetic process"/>
    <property type="evidence" value="ECO:0007669"/>
    <property type="project" value="UniProtKB-UniRule"/>
</dbReference>
<dbReference type="InterPro" id="IPR015422">
    <property type="entry name" value="PyrdxlP-dep_Trfase_small"/>
</dbReference>
<dbReference type="HAMAP" id="MF_00375">
    <property type="entry name" value="HemL_aminotrans_3"/>
    <property type="match status" value="1"/>
</dbReference>
<sequence length="432" mass="48010">MNRSNRSYELYREACVLFPGCVNSPIRAAVEPYPFFVEKANGAYIYTVDGETLIDYVLGYGTLILGHRHPYIEKVLKNQIEKGWLYTTPIEAEVLLGKKIQSYVMRNGMIRFVNSGAEATLLAIRLARAYTRRKYIIKFNGCYHGAHDFVLVSAGSAAQHYGIPTSEGVLEDVAKYTLVAEFNDLSTVEYIFRNMGEQIAAIITEPVLGNMGVIPPDKDFLKGLRELCDRYSSLLIFDEVITGFRLGLGGAQQYYSVSADIVTLGKIVGGGFPIGVVVARKDIASLIAPQGKVFNAGTFNAHPISMIAGYATIEVLEKEPVHYYARLAAEKIVKAFQEASKENNIDIQINHVESMFQVFFIDKPVKNASDARNSNSVLYKKMQIELQKRGVFIAPSQFEAIFTSYAHVDEAVSKTIDSIHTVFKTIKNMSSG</sequence>
<dbReference type="Gene3D" id="3.40.640.10">
    <property type="entry name" value="Type I PLP-dependent aspartate aminotransferase-like (Major domain)"/>
    <property type="match status" value="1"/>
</dbReference>
<dbReference type="GO" id="GO:0030170">
    <property type="term" value="F:pyridoxal phosphate binding"/>
    <property type="evidence" value="ECO:0007669"/>
    <property type="project" value="InterPro"/>
</dbReference>
<dbReference type="EC" id="5.4.3.8" evidence="8"/>
<dbReference type="SUPFAM" id="SSF53383">
    <property type="entry name" value="PLP-dependent transferases"/>
    <property type="match status" value="1"/>
</dbReference>
<evidence type="ECO:0000313" key="9">
    <source>
        <dbReference type="EMBL" id="HFQ78979.1"/>
    </source>
</evidence>
<dbReference type="InterPro" id="IPR015421">
    <property type="entry name" value="PyrdxlP-dep_Trfase_major"/>
</dbReference>
<dbReference type="GO" id="GO:0008483">
    <property type="term" value="F:transaminase activity"/>
    <property type="evidence" value="ECO:0007669"/>
    <property type="project" value="InterPro"/>
</dbReference>
<dbReference type="NCBIfam" id="TIGR00713">
    <property type="entry name" value="hemL"/>
    <property type="match status" value="1"/>
</dbReference>
<comment type="pathway">
    <text evidence="3">Porphyrin-containing compound metabolism; protoporphyrin-IX biosynthesis; 5-aminolevulinate from L-glutamyl-tRNA(Glu): step 2/2.</text>
</comment>
<organism evidence="9">
    <name type="scientific">Ignisphaera aggregans</name>
    <dbReference type="NCBI Taxonomy" id="334771"/>
    <lineage>
        <taxon>Archaea</taxon>
        <taxon>Thermoproteota</taxon>
        <taxon>Thermoprotei</taxon>
        <taxon>Desulfurococcales</taxon>
        <taxon>Desulfurococcaceae</taxon>
        <taxon>Ignisphaera</taxon>
    </lineage>
</organism>
<evidence type="ECO:0000256" key="8">
    <source>
        <dbReference type="HAMAP-Rule" id="MF_00375"/>
    </source>
</evidence>
<dbReference type="PROSITE" id="PS00600">
    <property type="entry name" value="AA_TRANSFER_CLASS_3"/>
    <property type="match status" value="1"/>
</dbReference>
<dbReference type="EMBL" id="DTAU01000095">
    <property type="protein sequence ID" value="HFQ78979.1"/>
    <property type="molecule type" value="Genomic_DNA"/>
</dbReference>
<dbReference type="PANTHER" id="PTHR43713">
    <property type="entry name" value="GLUTAMATE-1-SEMIALDEHYDE 2,1-AMINOMUTASE"/>
    <property type="match status" value="1"/>
</dbReference>
<evidence type="ECO:0000256" key="4">
    <source>
        <dbReference type="ARBA" id="ARBA00008981"/>
    </source>
</evidence>
<evidence type="ECO:0000256" key="5">
    <source>
        <dbReference type="ARBA" id="ARBA00022898"/>
    </source>
</evidence>
<dbReference type="CDD" id="cd00610">
    <property type="entry name" value="OAT_like"/>
    <property type="match status" value="1"/>
</dbReference>
<dbReference type="GO" id="GO:0042286">
    <property type="term" value="F:glutamate-1-semialdehyde 2,1-aminomutase activity"/>
    <property type="evidence" value="ECO:0007669"/>
    <property type="project" value="UniProtKB-UniRule"/>
</dbReference>
<comment type="similarity">
    <text evidence="4 8">Belongs to the class-III pyridoxal-phosphate-dependent aminotransferase family. HemL subfamily.</text>
</comment>
<evidence type="ECO:0000256" key="2">
    <source>
        <dbReference type="ARBA" id="ARBA00001933"/>
    </source>
</evidence>
<dbReference type="NCBIfam" id="NF000818">
    <property type="entry name" value="PRK00062.1"/>
    <property type="match status" value="1"/>
</dbReference>
<dbReference type="UniPathway" id="UPA00251">
    <property type="reaction ID" value="UER00317"/>
</dbReference>
<dbReference type="InterPro" id="IPR049704">
    <property type="entry name" value="Aminotrans_3_PPA_site"/>
</dbReference>
<dbReference type="FunFam" id="3.40.640.10:FF:000021">
    <property type="entry name" value="Glutamate-1-semialdehyde 2,1-aminomutase"/>
    <property type="match status" value="1"/>
</dbReference>
<comment type="catalytic activity">
    <reaction evidence="1 8">
        <text>(S)-4-amino-5-oxopentanoate = 5-aminolevulinate</text>
        <dbReference type="Rhea" id="RHEA:14265"/>
        <dbReference type="ChEBI" id="CHEBI:57501"/>
        <dbReference type="ChEBI" id="CHEBI:356416"/>
        <dbReference type="EC" id="5.4.3.8"/>
    </reaction>
</comment>
<comment type="subcellular location">
    <subcellularLocation>
        <location evidence="8">Cytoplasm</location>
    </subcellularLocation>
</comment>
<keyword evidence="7 8" id="KW-0627">Porphyrin biosynthesis</keyword>
<dbReference type="Pfam" id="PF00202">
    <property type="entry name" value="Aminotran_3"/>
    <property type="match status" value="1"/>
</dbReference>
<accession>A0A832AAU8</accession>
<evidence type="ECO:0000256" key="3">
    <source>
        <dbReference type="ARBA" id="ARBA00004819"/>
    </source>
</evidence>
<evidence type="ECO:0000256" key="1">
    <source>
        <dbReference type="ARBA" id="ARBA00001579"/>
    </source>
</evidence>
<reference evidence="9" key="1">
    <citation type="journal article" date="2020" name="mSystems">
        <title>Genome- and Community-Level Interaction Insights into Carbon Utilization and Element Cycling Functions of Hydrothermarchaeota in Hydrothermal Sediment.</title>
        <authorList>
            <person name="Zhou Z."/>
            <person name="Liu Y."/>
            <person name="Xu W."/>
            <person name="Pan J."/>
            <person name="Luo Z.H."/>
            <person name="Li M."/>
        </authorList>
    </citation>
    <scope>NUCLEOTIDE SEQUENCE</scope>
    <source>
        <strain evidence="9">SpSt-629</strain>
    </source>
</reference>
<proteinExistence type="inferred from homology"/>